<keyword evidence="7" id="KW-0663">Pyridoxal phosphate</keyword>
<dbReference type="CDD" id="cd02509">
    <property type="entry name" value="GDP-M1P_Guanylyltransferase"/>
    <property type="match status" value="1"/>
</dbReference>
<gene>
    <name evidence="12" type="ORF">CHS0354_023974</name>
</gene>
<dbReference type="GO" id="GO:0006520">
    <property type="term" value="P:amino acid metabolic process"/>
    <property type="evidence" value="ECO:0007669"/>
    <property type="project" value="InterPro"/>
</dbReference>
<dbReference type="Gene3D" id="3.40.640.10">
    <property type="entry name" value="Type I PLP-dependent aspartate aminotransferase-like (Major domain)"/>
    <property type="match status" value="1"/>
</dbReference>
<evidence type="ECO:0000259" key="9">
    <source>
        <dbReference type="Pfam" id="PF00155"/>
    </source>
</evidence>
<dbReference type="PANTHER" id="PTHR46383:SF1">
    <property type="entry name" value="ASPARTATE AMINOTRANSFERASE"/>
    <property type="match status" value="1"/>
</dbReference>
<organism evidence="12 13">
    <name type="scientific">Potamilus streckersoni</name>
    <dbReference type="NCBI Taxonomy" id="2493646"/>
    <lineage>
        <taxon>Eukaryota</taxon>
        <taxon>Metazoa</taxon>
        <taxon>Spiralia</taxon>
        <taxon>Lophotrochozoa</taxon>
        <taxon>Mollusca</taxon>
        <taxon>Bivalvia</taxon>
        <taxon>Autobranchia</taxon>
        <taxon>Heteroconchia</taxon>
        <taxon>Palaeoheterodonta</taxon>
        <taxon>Unionida</taxon>
        <taxon>Unionoidea</taxon>
        <taxon>Unionidae</taxon>
        <taxon>Ambleminae</taxon>
        <taxon>Lampsilini</taxon>
        <taxon>Potamilus</taxon>
    </lineage>
</organism>
<dbReference type="Pfam" id="PF22640">
    <property type="entry name" value="ManC_GMP_beta-helix"/>
    <property type="match status" value="1"/>
</dbReference>
<dbReference type="SUPFAM" id="SSF53448">
    <property type="entry name" value="Nucleotide-diphospho-sugar transferases"/>
    <property type="match status" value="1"/>
</dbReference>
<dbReference type="FunFam" id="3.40.640.10:FF:000033">
    <property type="entry name" value="Aspartate aminotransferase"/>
    <property type="match status" value="1"/>
</dbReference>
<evidence type="ECO:0000313" key="12">
    <source>
        <dbReference type="EMBL" id="KAK3582428.1"/>
    </source>
</evidence>
<dbReference type="InterPro" id="IPR005835">
    <property type="entry name" value="NTP_transferase_dom"/>
</dbReference>
<dbReference type="GO" id="GO:0033853">
    <property type="term" value="F:aspartate-prephenate aminotransferase activity"/>
    <property type="evidence" value="ECO:0007669"/>
    <property type="project" value="UniProtKB-ARBA"/>
</dbReference>
<comment type="cofactor">
    <cofactor evidence="1">
        <name>pyridoxal 5'-phosphate</name>
        <dbReference type="ChEBI" id="CHEBI:597326"/>
    </cofactor>
</comment>
<dbReference type="InterPro" id="IPR050596">
    <property type="entry name" value="AspAT/PAT-like"/>
</dbReference>
<evidence type="ECO:0000256" key="6">
    <source>
        <dbReference type="ARBA" id="ARBA00022741"/>
    </source>
</evidence>
<dbReference type="Gene3D" id="3.90.1150.10">
    <property type="entry name" value="Aspartate Aminotransferase, domain 1"/>
    <property type="match status" value="1"/>
</dbReference>
<name>A0AAE0RZL2_9BIVA</name>
<dbReference type="InterPro" id="IPR015424">
    <property type="entry name" value="PyrdxlP-dep_Trfase"/>
</dbReference>
<protein>
    <submittedName>
        <fullName evidence="12">Uncharacterized protein</fullName>
    </submittedName>
</protein>
<keyword evidence="3" id="KW-0032">Aminotransferase</keyword>
<dbReference type="InterPro" id="IPR049577">
    <property type="entry name" value="GMPP_N"/>
</dbReference>
<proteinExistence type="inferred from homology"/>
<sequence>MKITAKAISMKKAGMPVISLSAGEPDFPTPKIASDAGIKAIRDGFTNYTVNSGTIELKKAICHKLKRDNGLEYVPENIIVSNGGKQAIANTILALCERGDEVIIPSPYWVSFPEMVSLADATSVVLNTTIEDGFKIKPSGLEKSISDRTKLLILNSPSNPTGAVYSKKEIELLMEVVKSVRRDIFVLSDEMYEQLMYGDAEYYSPARIQGMREKTIVSNAVSKTFSMTGWRVGYIAAPEWIVDACNKIQSQTTSNASSISQKAAEAALLADPSIINEMKRAFKERRDFMFTELNKISGFNALLPDGAFYIFPSVADLIGKTISGCKLSSSMDVGDFLLEKGLIATVPGEAFGAADLYVVIMAGGSGTRLWPMSRREYPKQFIDFLGTGTLIQQTVQRLDSLVSNKNILIVTNDIGEQLVKEQLPFVPQENVVVEPTAKNTAPCIALAAAIIKKRNPNAIMIVLPSDHIITDVHVFQQTLRAAVFVAFETMSLVTIGVIPTRPETGYGYIQKKNVENIQPAENELEKNVSVRFGVDVRKVKTFAEKPDVETAKAFIESGEFFWNSGMFVWHIDAIWRELESAMPHLFEDLKSMYHAIGTSKEEEVLRKIFTWVKSTSIDYGVMEKAMNVYMVEGRFFWSDAGSWDELAKLSQESPNSFSEFLILKNAKNVSFLKTSNKMRVAVIGVEDIIVVETADALLICKKGESQKVKDIVSMLKESSLNEYL</sequence>
<dbReference type="AlphaFoldDB" id="A0AAE0RZL2"/>
<evidence type="ECO:0000256" key="7">
    <source>
        <dbReference type="ARBA" id="ARBA00022898"/>
    </source>
</evidence>
<evidence type="ECO:0000256" key="5">
    <source>
        <dbReference type="ARBA" id="ARBA00022695"/>
    </source>
</evidence>
<dbReference type="PANTHER" id="PTHR46383">
    <property type="entry name" value="ASPARTATE AMINOTRANSFERASE"/>
    <property type="match status" value="1"/>
</dbReference>
<dbReference type="Pfam" id="PF00155">
    <property type="entry name" value="Aminotran_1_2"/>
    <property type="match status" value="1"/>
</dbReference>
<evidence type="ECO:0000256" key="1">
    <source>
        <dbReference type="ARBA" id="ARBA00001933"/>
    </source>
</evidence>
<dbReference type="GO" id="GO:0030170">
    <property type="term" value="F:pyridoxal phosphate binding"/>
    <property type="evidence" value="ECO:0007669"/>
    <property type="project" value="InterPro"/>
</dbReference>
<evidence type="ECO:0000259" key="10">
    <source>
        <dbReference type="Pfam" id="PF00483"/>
    </source>
</evidence>
<feature type="domain" description="Nucleotidyl transferase" evidence="10">
    <location>
        <begin position="358"/>
        <end position="652"/>
    </location>
</feature>
<dbReference type="GO" id="GO:0033854">
    <property type="term" value="F:glutamate-prephenate aminotransferase activity"/>
    <property type="evidence" value="ECO:0007669"/>
    <property type="project" value="UniProtKB-ARBA"/>
</dbReference>
<evidence type="ECO:0000256" key="4">
    <source>
        <dbReference type="ARBA" id="ARBA00022679"/>
    </source>
</evidence>
<dbReference type="InterPro" id="IPR004839">
    <property type="entry name" value="Aminotransferase_I/II_large"/>
</dbReference>
<dbReference type="Gene3D" id="3.90.550.10">
    <property type="entry name" value="Spore Coat Polysaccharide Biosynthesis Protein SpsA, Chain A"/>
    <property type="match status" value="1"/>
</dbReference>
<accession>A0AAE0RZL2</accession>
<evidence type="ECO:0000256" key="8">
    <source>
        <dbReference type="ARBA" id="ARBA00023134"/>
    </source>
</evidence>
<feature type="domain" description="Aminotransferase class I/classII large" evidence="9">
    <location>
        <begin position="17"/>
        <end position="354"/>
    </location>
</feature>
<dbReference type="Proteomes" id="UP001195483">
    <property type="component" value="Unassembled WGS sequence"/>
</dbReference>
<keyword evidence="5" id="KW-0548">Nucleotidyltransferase</keyword>
<dbReference type="EMBL" id="JAEAOA010001427">
    <property type="protein sequence ID" value="KAK3582428.1"/>
    <property type="molecule type" value="Genomic_DNA"/>
</dbReference>
<keyword evidence="4" id="KW-0808">Transferase</keyword>
<reference evidence="12" key="1">
    <citation type="journal article" date="2021" name="Genome Biol. Evol.">
        <title>A High-Quality Reference Genome for a Parasitic Bivalve with Doubly Uniparental Inheritance (Bivalvia: Unionida).</title>
        <authorList>
            <person name="Smith C.H."/>
        </authorList>
    </citation>
    <scope>NUCLEOTIDE SEQUENCE</scope>
    <source>
        <strain evidence="12">CHS0354</strain>
    </source>
</reference>
<dbReference type="SUPFAM" id="SSF53383">
    <property type="entry name" value="PLP-dependent transferases"/>
    <property type="match status" value="1"/>
</dbReference>
<dbReference type="SUPFAM" id="SSF159283">
    <property type="entry name" value="Guanosine diphospho-D-mannose pyrophosphorylase/mannose-6-phosphate isomerase linker domain"/>
    <property type="match status" value="1"/>
</dbReference>
<keyword evidence="6" id="KW-0547">Nucleotide-binding</keyword>
<evidence type="ECO:0000313" key="13">
    <source>
        <dbReference type="Proteomes" id="UP001195483"/>
    </source>
</evidence>
<keyword evidence="13" id="KW-1185">Reference proteome</keyword>
<comment type="similarity">
    <text evidence="2">Belongs to the class-I pyridoxal-phosphate-dependent aminotransferase family.</text>
</comment>
<dbReference type="InterPro" id="IPR015421">
    <property type="entry name" value="PyrdxlP-dep_Trfase_major"/>
</dbReference>
<dbReference type="GO" id="GO:0004475">
    <property type="term" value="F:mannose-1-phosphate guanylyltransferase (GTP) activity"/>
    <property type="evidence" value="ECO:0007669"/>
    <property type="project" value="InterPro"/>
</dbReference>
<comment type="caution">
    <text evidence="12">The sequence shown here is derived from an EMBL/GenBank/DDBJ whole genome shotgun (WGS) entry which is preliminary data.</text>
</comment>
<dbReference type="InterPro" id="IPR054566">
    <property type="entry name" value="ManC/GMP-like_b-helix"/>
</dbReference>
<dbReference type="GO" id="GO:0005525">
    <property type="term" value="F:GTP binding"/>
    <property type="evidence" value="ECO:0007669"/>
    <property type="project" value="UniProtKB-KW"/>
</dbReference>
<reference evidence="12" key="3">
    <citation type="submission" date="2023-05" db="EMBL/GenBank/DDBJ databases">
        <authorList>
            <person name="Smith C.H."/>
        </authorList>
    </citation>
    <scope>NUCLEOTIDE SEQUENCE</scope>
    <source>
        <strain evidence="12">CHS0354</strain>
        <tissue evidence="12">Mantle</tissue>
    </source>
</reference>
<evidence type="ECO:0000256" key="2">
    <source>
        <dbReference type="ARBA" id="ARBA00007441"/>
    </source>
</evidence>
<dbReference type="CDD" id="cd00609">
    <property type="entry name" value="AAT_like"/>
    <property type="match status" value="1"/>
</dbReference>
<reference evidence="12" key="2">
    <citation type="journal article" date="2021" name="Genome Biol. Evol.">
        <title>Developing a high-quality reference genome for a parasitic bivalve with doubly uniparental inheritance (Bivalvia: Unionida).</title>
        <authorList>
            <person name="Smith C.H."/>
        </authorList>
    </citation>
    <scope>NUCLEOTIDE SEQUENCE</scope>
    <source>
        <strain evidence="12">CHS0354</strain>
        <tissue evidence="12">Mantle</tissue>
    </source>
</reference>
<feature type="domain" description="MannoseP isomerase/GMP-like beta-helix" evidence="11">
    <location>
        <begin position="671"/>
        <end position="715"/>
    </location>
</feature>
<dbReference type="InterPro" id="IPR029044">
    <property type="entry name" value="Nucleotide-diphossugar_trans"/>
</dbReference>
<keyword evidence="8" id="KW-0342">GTP-binding</keyword>
<evidence type="ECO:0000256" key="3">
    <source>
        <dbReference type="ARBA" id="ARBA00022576"/>
    </source>
</evidence>
<dbReference type="Pfam" id="PF00483">
    <property type="entry name" value="NTP_transferase"/>
    <property type="match status" value="1"/>
</dbReference>
<evidence type="ECO:0000259" key="11">
    <source>
        <dbReference type="Pfam" id="PF22640"/>
    </source>
</evidence>
<dbReference type="FunFam" id="3.90.550.10:FF:000046">
    <property type="entry name" value="Mannose-1-phosphate guanylyltransferase (GDP)"/>
    <property type="match status" value="1"/>
</dbReference>
<dbReference type="InterPro" id="IPR015422">
    <property type="entry name" value="PyrdxlP-dep_Trfase_small"/>
</dbReference>